<protein>
    <submittedName>
        <fullName evidence="1">Uncharacterized protein</fullName>
    </submittedName>
</protein>
<dbReference type="HOGENOM" id="CLU_2013450_0_0_5"/>
<dbReference type="Proteomes" id="UP000006575">
    <property type="component" value="Plasmid pRL12"/>
</dbReference>
<dbReference type="EMBL" id="AM236086">
    <property type="protein sequence ID" value="CAK12416.1"/>
    <property type="molecule type" value="Genomic_DNA"/>
</dbReference>
<reference evidence="1 2" key="1">
    <citation type="journal article" date="2006" name="Genome Biol.">
        <title>The genome of Rhizobium leguminosarum has recognizable core and accessory components.</title>
        <authorList>
            <person name="Young J.W."/>
            <person name="Crossman L.C."/>
            <person name="Johnston A.W.B."/>
            <person name="Thomson N.R."/>
            <person name="Ghazoui Z.F."/>
            <person name="Hull K.H."/>
            <person name="Wexler M."/>
            <person name="Curson A.R.J."/>
            <person name="Todd J.D."/>
            <person name="Poole P.S."/>
            <person name="Mauchline T.H."/>
            <person name="East A.K."/>
            <person name="Quail M.A."/>
            <person name="Churcher C."/>
            <person name="Arrowsmith C."/>
            <person name="Cherevach A."/>
            <person name="Chillingworth T."/>
            <person name="Clarke K."/>
            <person name="Cronin A."/>
            <person name="Davis P."/>
            <person name="Fraser A."/>
            <person name="Hance Z."/>
            <person name="Hauser H."/>
            <person name="Jagels K."/>
            <person name="Moule S."/>
            <person name="Mungall K."/>
            <person name="Norbertczak H."/>
            <person name="Rabbinowitsch E."/>
            <person name="Sanders M."/>
            <person name="Simmonds M."/>
            <person name="Whitehead S."/>
            <person name="Parkhill J."/>
        </authorList>
    </citation>
    <scope>NUCLEOTIDE SEQUENCE [LARGE SCALE GENOMIC DNA]</scope>
    <source>
        <strain evidence="2">DSM 114642 / LMG 32736 / 3841</strain>
    </source>
</reference>
<sequence length="148" mass="16537">MPYLDSLPLPGRVTHLAADCAPLLRSIRLSAALSACALCLASWSIETDRSTEDTHGLFEIREEARRFISQENAKGHQQWDALEPNMKTLVPRCAVPLETRWTPKSYGRSKPSVMVICTASVPNTVMRRWDVHVPVERKPNQTGSPAPF</sequence>
<dbReference type="AlphaFoldDB" id="Q1M3B0"/>
<proteinExistence type="predicted"/>
<dbReference type="EnsemblBacteria" id="CAK12416">
    <property type="protein sequence ID" value="CAK12416"/>
    <property type="gene ID" value="pRL120707"/>
</dbReference>
<evidence type="ECO:0000313" key="2">
    <source>
        <dbReference type="Proteomes" id="UP000006575"/>
    </source>
</evidence>
<keyword evidence="2" id="KW-1185">Reference proteome</keyword>
<geneLocation type="plasmid" evidence="2">
    <name>pRL12</name>
</geneLocation>
<dbReference type="eggNOG" id="ENOG5033BRJ">
    <property type="taxonomic scope" value="Bacteria"/>
</dbReference>
<gene>
    <name evidence="1" type="ordered locus">pRL120707</name>
</gene>
<dbReference type="KEGG" id="rle:pRL120707"/>
<name>Q1M3B0_RHIJ3</name>
<accession>Q1M3B0</accession>
<evidence type="ECO:0000313" key="1">
    <source>
        <dbReference type="EMBL" id="CAK12416.1"/>
    </source>
</evidence>
<organism evidence="1 2">
    <name type="scientific">Rhizobium johnstonii (strain DSM 114642 / LMG 32736 / 3841)</name>
    <name type="common">Rhizobium leguminosarum bv. viciae</name>
    <dbReference type="NCBI Taxonomy" id="216596"/>
    <lineage>
        <taxon>Bacteria</taxon>
        <taxon>Pseudomonadati</taxon>
        <taxon>Pseudomonadota</taxon>
        <taxon>Alphaproteobacteria</taxon>
        <taxon>Hyphomicrobiales</taxon>
        <taxon>Rhizobiaceae</taxon>
        <taxon>Rhizobium/Agrobacterium group</taxon>
        <taxon>Rhizobium</taxon>
        <taxon>Rhizobium johnstonii</taxon>
    </lineage>
</organism>